<keyword evidence="4" id="KW-0547">Nucleotide-binding</keyword>
<evidence type="ECO:0000256" key="7">
    <source>
        <dbReference type="ARBA" id="ARBA00047899"/>
    </source>
</evidence>
<dbReference type="OrthoDB" id="310217at2759"/>
<keyword evidence="5" id="KW-0418">Kinase</keyword>
<evidence type="ECO:0000259" key="10">
    <source>
        <dbReference type="PROSITE" id="PS50011"/>
    </source>
</evidence>
<feature type="compositionally biased region" description="Low complexity" evidence="9">
    <location>
        <begin position="26"/>
        <end position="52"/>
    </location>
</feature>
<feature type="compositionally biased region" description="Polar residues" evidence="9">
    <location>
        <begin position="211"/>
        <end position="227"/>
    </location>
</feature>
<sequence length="602" mass="67151">MEARITRARGKQIAAEARAREENARAEAAAAAAAPVAAAVPAAEGPAADPAEGSADQIRDGPRDEPGAEPAAEPGTEPGVEPGAEPADEPADEATDEAAGESAGQAPDEEVDLSISTPDKEDNPMSSKRKSDDDMGSRRPKRPRTSHQSGQAGSDGDVGNAASRQELRPEADEQDNGEETARSSNGAQRGIFGHLNLRRLLRFAQDAPAQPTHQTDSAGPVSETTSELRYPPLPADVPAPPASKAKQIESTQELGYMEVGPAPEEWNFVQSLGRGTYGRACLWVKRDNSHTIIDRAVIKESYLSRESWESNWHWWDNQVPWEAHIHERLSKLDRGRRSIVDFRNHRVFTELAMFRLYMEFGSGGTLNDLIERHARIRDTKAADGQVLEPHIPVRFIWSAFEAMARTACLMKSGSVIHSDPDNWESLVHRDIKPANILIMHAPRPPADPWWPSLPLVKLGDFGMMVREDIQGYENPSEWINVGTELYCAPEQSSKHRQPKNRYKHKFTPAADVFAIGKVIRCMMQLRNDTIERRPSVLLDYERYDFPEELERRYGRDLVKLVKWCMRPNPERRISSEKLLEGIQEHVNNTESDDEGTPTPLKF</sequence>
<evidence type="ECO:0000256" key="8">
    <source>
        <dbReference type="ARBA" id="ARBA00048679"/>
    </source>
</evidence>
<keyword evidence="3" id="KW-0808">Transferase</keyword>
<dbReference type="PROSITE" id="PS50011">
    <property type="entry name" value="PROTEIN_KINASE_DOM"/>
    <property type="match status" value="1"/>
</dbReference>
<dbReference type="GO" id="GO:0004674">
    <property type="term" value="F:protein serine/threonine kinase activity"/>
    <property type="evidence" value="ECO:0007669"/>
    <property type="project" value="UniProtKB-KW"/>
</dbReference>
<dbReference type="Proteomes" id="UP000268823">
    <property type="component" value="Unassembled WGS sequence"/>
</dbReference>
<dbReference type="VEuPathDB" id="FungiDB:BTJ68_01177"/>
<dbReference type="PANTHER" id="PTHR43671">
    <property type="entry name" value="SERINE/THREONINE-PROTEIN KINASE NEK"/>
    <property type="match status" value="1"/>
</dbReference>
<feature type="region of interest" description="Disordered" evidence="9">
    <location>
        <begin position="207"/>
        <end position="229"/>
    </location>
</feature>
<name>A0A3M7F1T4_HORWE</name>
<dbReference type="InterPro" id="IPR000719">
    <property type="entry name" value="Prot_kinase_dom"/>
</dbReference>
<proteinExistence type="predicted"/>
<dbReference type="InterPro" id="IPR050660">
    <property type="entry name" value="NEK_Ser/Thr_kinase"/>
</dbReference>
<accession>A0A3M7F1T4</accession>
<protein>
    <recommendedName>
        <fullName evidence="1">non-specific serine/threonine protein kinase</fullName>
        <ecNumber evidence="1">2.7.11.1</ecNumber>
    </recommendedName>
</protein>
<evidence type="ECO:0000256" key="6">
    <source>
        <dbReference type="ARBA" id="ARBA00022840"/>
    </source>
</evidence>
<dbReference type="AlphaFoldDB" id="A0A3M7F1T4"/>
<dbReference type="SMART" id="SM00220">
    <property type="entry name" value="S_TKc"/>
    <property type="match status" value="1"/>
</dbReference>
<dbReference type="EC" id="2.7.11.1" evidence="1"/>
<feature type="compositionally biased region" description="Basic and acidic residues" evidence="9">
    <location>
        <begin position="118"/>
        <end position="137"/>
    </location>
</feature>
<evidence type="ECO:0000256" key="2">
    <source>
        <dbReference type="ARBA" id="ARBA00022527"/>
    </source>
</evidence>
<dbReference type="CDD" id="cd00180">
    <property type="entry name" value="PKc"/>
    <property type="match status" value="1"/>
</dbReference>
<dbReference type="GO" id="GO:0005524">
    <property type="term" value="F:ATP binding"/>
    <property type="evidence" value="ECO:0007669"/>
    <property type="project" value="UniProtKB-KW"/>
</dbReference>
<comment type="catalytic activity">
    <reaction evidence="7">
        <text>L-threonyl-[protein] + ATP = O-phospho-L-threonyl-[protein] + ADP + H(+)</text>
        <dbReference type="Rhea" id="RHEA:46608"/>
        <dbReference type="Rhea" id="RHEA-COMP:11060"/>
        <dbReference type="Rhea" id="RHEA-COMP:11605"/>
        <dbReference type="ChEBI" id="CHEBI:15378"/>
        <dbReference type="ChEBI" id="CHEBI:30013"/>
        <dbReference type="ChEBI" id="CHEBI:30616"/>
        <dbReference type="ChEBI" id="CHEBI:61977"/>
        <dbReference type="ChEBI" id="CHEBI:456216"/>
        <dbReference type="EC" id="2.7.11.1"/>
    </reaction>
</comment>
<dbReference type="Pfam" id="PF00069">
    <property type="entry name" value="Pkinase"/>
    <property type="match status" value="1"/>
</dbReference>
<evidence type="ECO:0000256" key="9">
    <source>
        <dbReference type="SAM" id="MobiDB-lite"/>
    </source>
</evidence>
<dbReference type="EMBL" id="QWIR01000212">
    <property type="protein sequence ID" value="RMY82501.1"/>
    <property type="molecule type" value="Genomic_DNA"/>
</dbReference>
<evidence type="ECO:0000256" key="1">
    <source>
        <dbReference type="ARBA" id="ARBA00012513"/>
    </source>
</evidence>
<comment type="catalytic activity">
    <reaction evidence="8">
        <text>L-seryl-[protein] + ATP = O-phospho-L-seryl-[protein] + ADP + H(+)</text>
        <dbReference type="Rhea" id="RHEA:17989"/>
        <dbReference type="Rhea" id="RHEA-COMP:9863"/>
        <dbReference type="Rhea" id="RHEA-COMP:11604"/>
        <dbReference type="ChEBI" id="CHEBI:15378"/>
        <dbReference type="ChEBI" id="CHEBI:29999"/>
        <dbReference type="ChEBI" id="CHEBI:30616"/>
        <dbReference type="ChEBI" id="CHEBI:83421"/>
        <dbReference type="ChEBI" id="CHEBI:456216"/>
        <dbReference type="EC" id="2.7.11.1"/>
    </reaction>
</comment>
<feature type="domain" description="Protein kinase" evidence="10">
    <location>
        <begin position="266"/>
        <end position="586"/>
    </location>
</feature>
<evidence type="ECO:0000313" key="12">
    <source>
        <dbReference type="Proteomes" id="UP000268823"/>
    </source>
</evidence>
<keyword evidence="6" id="KW-0067">ATP-binding</keyword>
<organism evidence="11 12">
    <name type="scientific">Hortaea werneckii</name>
    <name type="common">Black yeast</name>
    <name type="synonym">Cladosporium werneckii</name>
    <dbReference type="NCBI Taxonomy" id="91943"/>
    <lineage>
        <taxon>Eukaryota</taxon>
        <taxon>Fungi</taxon>
        <taxon>Dikarya</taxon>
        <taxon>Ascomycota</taxon>
        <taxon>Pezizomycotina</taxon>
        <taxon>Dothideomycetes</taxon>
        <taxon>Dothideomycetidae</taxon>
        <taxon>Mycosphaerellales</taxon>
        <taxon>Teratosphaeriaceae</taxon>
        <taxon>Hortaea</taxon>
    </lineage>
</organism>
<keyword evidence="2" id="KW-0723">Serine/threonine-protein kinase</keyword>
<feature type="region of interest" description="Disordered" evidence="9">
    <location>
        <begin position="1"/>
        <end position="190"/>
    </location>
</feature>
<evidence type="ECO:0000256" key="3">
    <source>
        <dbReference type="ARBA" id="ARBA00022679"/>
    </source>
</evidence>
<feature type="compositionally biased region" description="Basic and acidic residues" evidence="9">
    <location>
        <begin position="57"/>
        <end position="66"/>
    </location>
</feature>
<dbReference type="InterPro" id="IPR008271">
    <property type="entry name" value="Ser/Thr_kinase_AS"/>
</dbReference>
<evidence type="ECO:0000256" key="5">
    <source>
        <dbReference type="ARBA" id="ARBA00022777"/>
    </source>
</evidence>
<dbReference type="PANTHER" id="PTHR43671:SF98">
    <property type="entry name" value="SERINE_THREONINE-PROTEIN KINASE NEK11"/>
    <property type="match status" value="1"/>
</dbReference>
<reference evidence="11 12" key="1">
    <citation type="journal article" date="2018" name="BMC Genomics">
        <title>Genomic evidence for intraspecific hybridization in a clonal and extremely halotolerant yeast.</title>
        <authorList>
            <person name="Gostincar C."/>
            <person name="Stajich J.E."/>
            <person name="Zupancic J."/>
            <person name="Zalar P."/>
            <person name="Gunde-Cimerman N."/>
        </authorList>
    </citation>
    <scope>NUCLEOTIDE SEQUENCE [LARGE SCALE GENOMIC DNA]</scope>
    <source>
        <strain evidence="11 12">EXF-2788</strain>
    </source>
</reference>
<dbReference type="Gene3D" id="1.10.510.10">
    <property type="entry name" value="Transferase(Phosphotransferase) domain 1"/>
    <property type="match status" value="1"/>
</dbReference>
<evidence type="ECO:0000256" key="4">
    <source>
        <dbReference type="ARBA" id="ARBA00022741"/>
    </source>
</evidence>
<dbReference type="PROSITE" id="PS00108">
    <property type="entry name" value="PROTEIN_KINASE_ST"/>
    <property type="match status" value="1"/>
</dbReference>
<gene>
    <name evidence="11" type="ORF">D0861_07856</name>
</gene>
<feature type="compositionally biased region" description="Low complexity" evidence="9">
    <location>
        <begin position="68"/>
        <end position="85"/>
    </location>
</feature>
<dbReference type="SUPFAM" id="SSF56112">
    <property type="entry name" value="Protein kinase-like (PK-like)"/>
    <property type="match status" value="1"/>
</dbReference>
<feature type="compositionally biased region" description="Acidic residues" evidence="9">
    <location>
        <begin position="86"/>
        <end position="99"/>
    </location>
</feature>
<comment type="caution">
    <text evidence="11">The sequence shown here is derived from an EMBL/GenBank/DDBJ whole genome shotgun (WGS) entry which is preliminary data.</text>
</comment>
<dbReference type="InterPro" id="IPR011009">
    <property type="entry name" value="Kinase-like_dom_sf"/>
</dbReference>
<evidence type="ECO:0000313" key="11">
    <source>
        <dbReference type="EMBL" id="RMY82501.1"/>
    </source>
</evidence>
<feature type="compositionally biased region" description="Basic residues" evidence="9">
    <location>
        <begin position="1"/>
        <end position="10"/>
    </location>
</feature>